<reference evidence="3" key="1">
    <citation type="submission" date="2023-06" db="EMBL/GenBank/DDBJ databases">
        <title>Genome-scale phylogeny and comparative genomics of the fungal order Sordariales.</title>
        <authorList>
            <consortium name="Lawrence Berkeley National Laboratory"/>
            <person name="Hensen N."/>
            <person name="Bonometti L."/>
            <person name="Westerberg I."/>
            <person name="Brannstrom I.O."/>
            <person name="Guillou S."/>
            <person name="Cros-Aarteil S."/>
            <person name="Calhoun S."/>
            <person name="Haridas S."/>
            <person name="Kuo A."/>
            <person name="Mondo S."/>
            <person name="Pangilinan J."/>
            <person name="Riley R."/>
            <person name="LaButti K."/>
            <person name="Andreopoulos B."/>
            <person name="Lipzen A."/>
            <person name="Chen C."/>
            <person name="Yanf M."/>
            <person name="Daum C."/>
            <person name="Ng V."/>
            <person name="Clum A."/>
            <person name="Steindorff A."/>
            <person name="Ohm R."/>
            <person name="Martin F."/>
            <person name="Silar P."/>
            <person name="Natvig D."/>
            <person name="Lalanne C."/>
            <person name="Gautier V."/>
            <person name="Ament-velasquez S.L."/>
            <person name="Kruys A."/>
            <person name="Hutchinson M.I."/>
            <person name="Powell A.J."/>
            <person name="Barry K."/>
            <person name="Miller A.N."/>
            <person name="Grigoriev I.V."/>
            <person name="Debuchy R."/>
            <person name="Gladieux P."/>
            <person name="Thoren M.H."/>
            <person name="Johannesson H."/>
        </authorList>
    </citation>
    <scope>NUCLEOTIDE SEQUENCE</scope>
    <source>
        <strain evidence="3">SMH2392-1A</strain>
    </source>
</reference>
<gene>
    <name evidence="3" type="ORF">B0T26DRAFT_740283</name>
</gene>
<sequence>MRMVKERQTGLRQNLWKWRYKLKNIGKSGEKTLSDFSSAEVAKAGEFDDTAKTRSKTNKTSKNPLASSVPSKNADLGSSVSVKTLYEGPNSHDDFYDWVDYPPKQLSKSAVKAQDRVAIKVFKVKDTDKPVISGRSSLRYHMVEIQNPLLLAALGNILKKQDVHLDANENASFQHPFTKLYFGYPDILAAYRALGNDDASNALRPFLLLLIRLLDDIFTDTRAKLEQLRASGLVSYKLAWAFFPRNTTVIAWGNNCELLCKVTDTAYNCAGTMKFLQIEGKVLRFNGRGFQWEDYQIKLPEFSGNKLITQLPAYPLEFHEGADEVEARLTARGRKVLDYQGLAYVNYTGIAMHQDGKDMQKHNVDGRVLIDVVGFNKHHLALGSREGGDPETQKQQLPVLGDGDHDSDDGDEDHTARNLATDAASGGTSAKKSMTKRIGQAAQRRNRETLLACEAKEPHFMYMLPLIEGYALINKLWVAFYVEDISPVVWNDQAYDHLVYDEQQKDLVMSFVENHGAVAVQKRSKAMQDVIAGKGEGLIILLSGPPGTGKTLMAEAVADRTHRPLFYLQAEDLGTNPAILGANIKRVFEMATEWNAVILLDEADVFMAERHPSDITRNELVSIFLRELEYYRGIIFLTTNLYSTIDSAFRSRVSLHLLFNSLTPEARTIVWRKFLDRLPPPVAMPGKSLCAGADDEGPLAAVELTEDDVKELSAWQLNGREIKTAVKMVRTWCDHKGYDMTLSRLENGIKVTSPHASKSTSDNDTSLYDD</sequence>
<dbReference type="EMBL" id="JAUIRO010000003">
    <property type="protein sequence ID" value="KAK0723307.1"/>
    <property type="molecule type" value="Genomic_DNA"/>
</dbReference>
<proteinExistence type="predicted"/>
<evidence type="ECO:0000256" key="1">
    <source>
        <dbReference type="SAM" id="MobiDB-lite"/>
    </source>
</evidence>
<organism evidence="3 4">
    <name type="scientific">Lasiosphaeria miniovina</name>
    <dbReference type="NCBI Taxonomy" id="1954250"/>
    <lineage>
        <taxon>Eukaryota</taxon>
        <taxon>Fungi</taxon>
        <taxon>Dikarya</taxon>
        <taxon>Ascomycota</taxon>
        <taxon>Pezizomycotina</taxon>
        <taxon>Sordariomycetes</taxon>
        <taxon>Sordariomycetidae</taxon>
        <taxon>Sordariales</taxon>
        <taxon>Lasiosphaeriaceae</taxon>
        <taxon>Lasiosphaeria</taxon>
    </lineage>
</organism>
<dbReference type="GO" id="GO:0005524">
    <property type="term" value="F:ATP binding"/>
    <property type="evidence" value="ECO:0007669"/>
    <property type="project" value="InterPro"/>
</dbReference>
<evidence type="ECO:0000313" key="4">
    <source>
        <dbReference type="Proteomes" id="UP001172101"/>
    </source>
</evidence>
<dbReference type="SUPFAM" id="SSF52540">
    <property type="entry name" value="P-loop containing nucleoside triphosphate hydrolases"/>
    <property type="match status" value="1"/>
</dbReference>
<keyword evidence="4" id="KW-1185">Reference proteome</keyword>
<feature type="compositionally biased region" description="Polar residues" evidence="1">
    <location>
        <begin position="64"/>
        <end position="76"/>
    </location>
</feature>
<feature type="region of interest" description="Disordered" evidence="1">
    <location>
        <begin position="51"/>
        <end position="76"/>
    </location>
</feature>
<protein>
    <submittedName>
        <fullName evidence="3">P-loop containing nucleoside triphosphate hydrolase protein</fullName>
    </submittedName>
</protein>
<dbReference type="GO" id="GO:0016887">
    <property type="term" value="F:ATP hydrolysis activity"/>
    <property type="evidence" value="ECO:0007669"/>
    <property type="project" value="InterPro"/>
</dbReference>
<feature type="domain" description="AAA+ ATPase" evidence="2">
    <location>
        <begin position="536"/>
        <end position="663"/>
    </location>
</feature>
<name>A0AA40E361_9PEZI</name>
<dbReference type="InterPro" id="IPR027417">
    <property type="entry name" value="P-loop_NTPase"/>
</dbReference>
<dbReference type="Gene3D" id="3.40.50.300">
    <property type="entry name" value="P-loop containing nucleotide triphosphate hydrolases"/>
    <property type="match status" value="1"/>
</dbReference>
<dbReference type="GeneID" id="85327099"/>
<dbReference type="AlphaFoldDB" id="A0AA40E361"/>
<keyword evidence="3" id="KW-0378">Hydrolase</keyword>
<dbReference type="InterPro" id="IPR003959">
    <property type="entry name" value="ATPase_AAA_core"/>
</dbReference>
<dbReference type="PANTHER" id="PTHR46411">
    <property type="entry name" value="FAMILY ATPASE, PUTATIVE-RELATED"/>
    <property type="match status" value="1"/>
</dbReference>
<dbReference type="SMART" id="SM00382">
    <property type="entry name" value="AAA"/>
    <property type="match status" value="1"/>
</dbReference>
<evidence type="ECO:0000259" key="2">
    <source>
        <dbReference type="SMART" id="SM00382"/>
    </source>
</evidence>
<accession>A0AA40E361</accession>
<dbReference type="InterPro" id="IPR054289">
    <property type="entry name" value="DUF7025"/>
</dbReference>
<feature type="region of interest" description="Disordered" evidence="1">
    <location>
        <begin position="381"/>
        <end position="433"/>
    </location>
</feature>
<dbReference type="PANTHER" id="PTHR46411:SF3">
    <property type="entry name" value="AAA+ ATPASE DOMAIN-CONTAINING PROTEIN"/>
    <property type="match status" value="1"/>
</dbReference>
<comment type="caution">
    <text evidence="3">The sequence shown here is derived from an EMBL/GenBank/DDBJ whole genome shotgun (WGS) entry which is preliminary data.</text>
</comment>
<evidence type="ECO:0000313" key="3">
    <source>
        <dbReference type="EMBL" id="KAK0723307.1"/>
    </source>
</evidence>
<dbReference type="Pfam" id="PF00004">
    <property type="entry name" value="AAA"/>
    <property type="match status" value="1"/>
</dbReference>
<dbReference type="Proteomes" id="UP001172101">
    <property type="component" value="Unassembled WGS sequence"/>
</dbReference>
<dbReference type="InterPro" id="IPR003593">
    <property type="entry name" value="AAA+_ATPase"/>
</dbReference>
<dbReference type="Pfam" id="PF22942">
    <property type="entry name" value="DUF7025"/>
    <property type="match status" value="1"/>
</dbReference>
<dbReference type="RefSeq" id="XP_060299231.1">
    <property type="nucleotide sequence ID" value="XM_060443829.1"/>
</dbReference>
<dbReference type="CDD" id="cd19481">
    <property type="entry name" value="RecA-like_protease"/>
    <property type="match status" value="1"/>
</dbReference>